<keyword evidence="2" id="KW-1185">Reference proteome</keyword>
<organism evidence="1 2">
    <name type="scientific">Champsocephalus gunnari</name>
    <name type="common">Mackerel icefish</name>
    <dbReference type="NCBI Taxonomy" id="52237"/>
    <lineage>
        <taxon>Eukaryota</taxon>
        <taxon>Metazoa</taxon>
        <taxon>Chordata</taxon>
        <taxon>Craniata</taxon>
        <taxon>Vertebrata</taxon>
        <taxon>Euteleostomi</taxon>
        <taxon>Actinopterygii</taxon>
        <taxon>Neopterygii</taxon>
        <taxon>Teleostei</taxon>
        <taxon>Neoteleostei</taxon>
        <taxon>Acanthomorphata</taxon>
        <taxon>Eupercaria</taxon>
        <taxon>Perciformes</taxon>
        <taxon>Notothenioidei</taxon>
        <taxon>Channichthyidae</taxon>
        <taxon>Champsocephalus</taxon>
    </lineage>
</organism>
<name>A0AAN8HGI4_CHAGU</name>
<reference evidence="1 2" key="1">
    <citation type="journal article" date="2023" name="Mol. Biol. Evol.">
        <title>Genomics of Secondarily Temperate Adaptation in the Only Non-Antarctic Icefish.</title>
        <authorList>
            <person name="Rivera-Colon A.G."/>
            <person name="Rayamajhi N."/>
            <person name="Minhas B.F."/>
            <person name="Madrigal G."/>
            <person name="Bilyk K.T."/>
            <person name="Yoon V."/>
            <person name="Hune M."/>
            <person name="Gregory S."/>
            <person name="Cheng C.H.C."/>
            <person name="Catchen J.M."/>
        </authorList>
    </citation>
    <scope>NUCLEOTIDE SEQUENCE [LARGE SCALE GENOMIC DNA]</scope>
    <source>
        <tissue evidence="1">White muscle</tissue>
    </source>
</reference>
<dbReference type="Proteomes" id="UP001331515">
    <property type="component" value="Unassembled WGS sequence"/>
</dbReference>
<gene>
    <name evidence="1" type="ORF">CgunFtcFv8_008936</name>
</gene>
<comment type="caution">
    <text evidence="1">The sequence shown here is derived from an EMBL/GenBank/DDBJ whole genome shotgun (WGS) entry which is preliminary data.</text>
</comment>
<evidence type="ECO:0000313" key="1">
    <source>
        <dbReference type="EMBL" id="KAK5914497.1"/>
    </source>
</evidence>
<evidence type="ECO:0000313" key="2">
    <source>
        <dbReference type="Proteomes" id="UP001331515"/>
    </source>
</evidence>
<dbReference type="EMBL" id="JAURVH010001527">
    <property type="protein sequence ID" value="KAK5914497.1"/>
    <property type="molecule type" value="Genomic_DNA"/>
</dbReference>
<sequence>MTFGVICSSEQLLKIHFPRHPQTTSMNHAAHRYAGKCSTRHKTHCSSFAKAPLPPVRRRRQGATCGARGGMSATQGGFAELSQMLPFSLKYLALWLQLWRCDARKEYESSHKGFYSLTGRATGKIHQESKAQRNSD</sequence>
<accession>A0AAN8HGI4</accession>
<dbReference type="AlphaFoldDB" id="A0AAN8HGI4"/>
<protein>
    <submittedName>
        <fullName evidence="1">Uncharacterized protein</fullName>
    </submittedName>
</protein>
<proteinExistence type="predicted"/>